<dbReference type="Pfam" id="PF00583">
    <property type="entry name" value="Acetyltransf_1"/>
    <property type="match status" value="1"/>
</dbReference>
<dbReference type="InterPro" id="IPR000182">
    <property type="entry name" value="GNAT_dom"/>
</dbReference>
<dbReference type="AlphaFoldDB" id="A0AA36Y4X0"/>
<dbReference type="CDD" id="cd04301">
    <property type="entry name" value="NAT_SF"/>
    <property type="match status" value="2"/>
</dbReference>
<dbReference type="GeneID" id="87792729"/>
<gene>
    <name evidence="2" type="ORF">HMPREF9623_01469</name>
</gene>
<dbReference type="Proteomes" id="UP000018466">
    <property type="component" value="Unassembled WGS sequence"/>
</dbReference>
<name>A0AA36Y4X0_9FIRM</name>
<feature type="domain" description="N-acetyltransferase" evidence="1">
    <location>
        <begin position="2"/>
        <end position="153"/>
    </location>
</feature>
<dbReference type="RefSeq" id="WP_009533301.1">
    <property type="nucleotide sequence ID" value="NZ_JH590863.1"/>
</dbReference>
<organism evidence="2 3">
    <name type="scientific">Stomatobaculum longum</name>
    <dbReference type="NCBI Taxonomy" id="796942"/>
    <lineage>
        <taxon>Bacteria</taxon>
        <taxon>Bacillati</taxon>
        <taxon>Bacillota</taxon>
        <taxon>Clostridia</taxon>
        <taxon>Lachnospirales</taxon>
        <taxon>Lachnospiraceae</taxon>
        <taxon>Stomatobaculum</taxon>
    </lineage>
</organism>
<sequence length="312" mass="35515">MVNLIELNEENWPDFAGLSVDESQKTFLASNIGIIARGYVYRNFRAKVIGIVSDGVPVGLAMVRDIDDEPACYELQQFMIDKNFQGQGYGFRALELILAALKAEQKYACVEVCVKREDAQAIHVYEKAGFVDSGYIDDTVPDCLNFVYRLVADNKTDASDIRIVSVEEATEKQRISRSILEALPEWFGIPESREQYIKESAAQPFFAALDAEKAIGFLCLKETGKETVELSVMGVLKDYHRRGVGRKLFEQAKKVAEKLGYLFMQVKTVQMGRYAEYDVTNRFYLSLGFKEFELFPTLWDERNPCQIYVMSL</sequence>
<proteinExistence type="predicted"/>
<keyword evidence="3" id="KW-1185">Reference proteome</keyword>
<dbReference type="SUPFAM" id="SSF55729">
    <property type="entry name" value="Acyl-CoA N-acyltransferases (Nat)"/>
    <property type="match status" value="2"/>
</dbReference>
<comment type="caution">
    <text evidence="2">The sequence shown here is derived from an EMBL/GenBank/DDBJ whole genome shotgun (WGS) entry which is preliminary data.</text>
</comment>
<dbReference type="PANTHER" id="PTHR43617">
    <property type="entry name" value="L-AMINO ACID N-ACETYLTRANSFERASE"/>
    <property type="match status" value="1"/>
</dbReference>
<dbReference type="EMBL" id="AGEL01000007">
    <property type="protein sequence ID" value="EHO16770.1"/>
    <property type="molecule type" value="Genomic_DNA"/>
</dbReference>
<dbReference type="PANTHER" id="PTHR43617:SF2">
    <property type="entry name" value="UPF0039 PROTEIN SLL0451"/>
    <property type="match status" value="1"/>
</dbReference>
<evidence type="ECO:0000259" key="1">
    <source>
        <dbReference type="PROSITE" id="PS51186"/>
    </source>
</evidence>
<feature type="domain" description="N-acetyltransferase" evidence="1">
    <location>
        <begin position="161"/>
        <end position="312"/>
    </location>
</feature>
<dbReference type="PROSITE" id="PS51186">
    <property type="entry name" value="GNAT"/>
    <property type="match status" value="2"/>
</dbReference>
<accession>A0AA36Y4X0</accession>
<reference evidence="2 3" key="1">
    <citation type="submission" date="2011-10" db="EMBL/GenBank/DDBJ databases">
        <title>The Genome Sequence of Lachnospiraceae bacterium ACC2.</title>
        <authorList>
            <consortium name="The Broad Institute Genome Sequencing Platform"/>
            <person name="Earl A."/>
            <person name="Ward D."/>
            <person name="Feldgarden M."/>
            <person name="Gevers D."/>
            <person name="Sizova M."/>
            <person name="Hazen A."/>
            <person name="Epstein S."/>
            <person name="Young S.K."/>
            <person name="Zeng Q."/>
            <person name="Gargeya S."/>
            <person name="Fitzgerald M."/>
            <person name="Haas B."/>
            <person name="Abouelleil A."/>
            <person name="Alvarado L."/>
            <person name="Arachchi H.M."/>
            <person name="Berlin A."/>
            <person name="Brown A."/>
            <person name="Chapman S.B."/>
            <person name="Chen Z."/>
            <person name="Dunbar C."/>
            <person name="Freedman E."/>
            <person name="Gearin G."/>
            <person name="Goldberg J."/>
            <person name="Griggs A."/>
            <person name="Gujja S."/>
            <person name="Heiman D."/>
            <person name="Howarth C."/>
            <person name="Larson L."/>
            <person name="Lui A."/>
            <person name="MacDonald P.J.P."/>
            <person name="Montmayeur A."/>
            <person name="Murphy C."/>
            <person name="Neiman D."/>
            <person name="Pearson M."/>
            <person name="Priest M."/>
            <person name="Roberts A."/>
            <person name="Saif S."/>
            <person name="Shea T."/>
            <person name="Shenoy N."/>
            <person name="Sisk P."/>
            <person name="Stolte C."/>
            <person name="Sykes S."/>
            <person name="Wortman J."/>
            <person name="Nusbaum C."/>
            <person name="Birren B."/>
        </authorList>
    </citation>
    <scope>NUCLEOTIDE SEQUENCE [LARGE SCALE GENOMIC DNA]</scope>
    <source>
        <strain evidence="2 3">ACC2</strain>
    </source>
</reference>
<dbReference type="Pfam" id="PF13508">
    <property type="entry name" value="Acetyltransf_7"/>
    <property type="match status" value="1"/>
</dbReference>
<dbReference type="GO" id="GO:0016747">
    <property type="term" value="F:acyltransferase activity, transferring groups other than amino-acyl groups"/>
    <property type="evidence" value="ECO:0007669"/>
    <property type="project" value="InterPro"/>
</dbReference>
<dbReference type="InterPro" id="IPR016181">
    <property type="entry name" value="Acyl_CoA_acyltransferase"/>
</dbReference>
<protein>
    <recommendedName>
        <fullName evidence="1">N-acetyltransferase domain-containing protein</fullName>
    </recommendedName>
</protein>
<dbReference type="Gene3D" id="3.40.630.30">
    <property type="match status" value="2"/>
</dbReference>
<evidence type="ECO:0000313" key="2">
    <source>
        <dbReference type="EMBL" id="EHO16770.1"/>
    </source>
</evidence>
<dbReference type="InterPro" id="IPR050276">
    <property type="entry name" value="MshD_Acetyltransferase"/>
</dbReference>
<evidence type="ECO:0000313" key="3">
    <source>
        <dbReference type="Proteomes" id="UP000018466"/>
    </source>
</evidence>